<feature type="compositionally biased region" description="Polar residues" evidence="3">
    <location>
        <begin position="197"/>
        <end position="208"/>
    </location>
</feature>
<feature type="compositionally biased region" description="Low complexity" evidence="3">
    <location>
        <begin position="791"/>
        <end position="815"/>
    </location>
</feature>
<proteinExistence type="predicted"/>
<keyword evidence="1" id="KW-1015">Disulfide bond</keyword>
<dbReference type="Proteomes" id="UP001186944">
    <property type="component" value="Unassembled WGS sequence"/>
</dbReference>
<feature type="compositionally biased region" description="Low complexity" evidence="3">
    <location>
        <begin position="219"/>
        <end position="233"/>
    </location>
</feature>
<feature type="compositionally biased region" description="Polar residues" evidence="3">
    <location>
        <begin position="132"/>
        <end position="150"/>
    </location>
</feature>
<organism evidence="5 6">
    <name type="scientific">Pinctada imbricata</name>
    <name type="common">Atlantic pearl-oyster</name>
    <name type="synonym">Pinctada martensii</name>
    <dbReference type="NCBI Taxonomy" id="66713"/>
    <lineage>
        <taxon>Eukaryota</taxon>
        <taxon>Metazoa</taxon>
        <taxon>Spiralia</taxon>
        <taxon>Lophotrochozoa</taxon>
        <taxon>Mollusca</taxon>
        <taxon>Bivalvia</taxon>
        <taxon>Autobranchia</taxon>
        <taxon>Pteriomorphia</taxon>
        <taxon>Pterioida</taxon>
        <taxon>Pterioidea</taxon>
        <taxon>Pteriidae</taxon>
        <taxon>Pinctada</taxon>
    </lineage>
</organism>
<sequence>METIQTNHTNNGNHTNQPHQQRKPYKPTTPTMGTIQTNHTNNENHTKQPHHQREPYIPTTPAMETIQTNHTNNGNHTYQPHQQREPYKATTPTTETIKSTTQTTETIQTNHTNNGNHKNQPHQQRKPYKPITPTTGTIQINHGNYTNQPHQQREPYKTTKSTTEIIHINHTNNGNHTNQPHQQREPYKPTTPTTETIQINHTNNGNHKNQPHQQRKPYKPTTPTTEPIKTNHTNNGNHINQPHQQRKPYKPTTETIQTNHNHRNHTNQPHQQIVGDKEITPKTAIRRMNRMNNPVIDGKILFSREESSAEETELFQAQTKYACVTSSGLGNSGEYDSSQSSSDEVFDSVSSPLGNFLGDVLVGHLTCIDRPQSLILVTKYIYGFGGFSKCAAPDAACDEEDFSDPLITPQCDGRPLCLVKVPARNLPKCGTLSNFVHVEYECVYSWSLYNICKDISSTVKGTEIYIASPNFFNNAVPPSRTCECIVQGRHDDQIMMQYAHTDILDDGNGQCKGNYFLVESKMANQSSVAKTTQVCGKRTTNNQLYRGTVRVTYTISSTARKTDGFLAKFMVPPAGPGGTNEIAVECGAVRSGPNSGPPQNQNPPQGPPQNNQGPQQGHGGPNQGPQSNYYPPHGMYPPHGPGMYPPQGPYPGPYQKSPRIPPPPQFGGQGGPNNPMNPMNRMGNNMNNQMSNTSSSNGTNPMSNGPGNWNGGGNGPNQNFNGGLDPRMNRPGNQNRQFGPQNPYMPKGMLRNVGPIRNLDKFSQGPPSLPIPGPPFNPFAMNGPPPKSWVPNLQGLNNWQNNQGQWQGNRGQNNGNWGGGGPGQGQGPNTNSQQGSPNNGPQSSNPGNSNSPKGVEFIGKIARKNQGGNGGAPPGGGGGQGGGGGGQTPKSPVTGKCGSPTATSRSRWCGASGWKQTGCHGVRE</sequence>
<feature type="region of interest" description="Disordered" evidence="3">
    <location>
        <begin position="588"/>
        <end position="924"/>
    </location>
</feature>
<dbReference type="PROSITE" id="PS01180">
    <property type="entry name" value="CUB"/>
    <property type="match status" value="1"/>
</dbReference>
<feature type="compositionally biased region" description="Polar residues" evidence="3">
    <location>
        <begin position="731"/>
        <end position="740"/>
    </location>
</feature>
<feature type="domain" description="CUB" evidence="4">
    <location>
        <begin position="452"/>
        <end position="572"/>
    </location>
</feature>
<dbReference type="InterPro" id="IPR000859">
    <property type="entry name" value="CUB_dom"/>
</dbReference>
<evidence type="ECO:0000256" key="3">
    <source>
        <dbReference type="SAM" id="MobiDB-lite"/>
    </source>
</evidence>
<dbReference type="CDD" id="cd22823">
    <property type="entry name" value="Gal_Rha_Lectin"/>
    <property type="match status" value="1"/>
</dbReference>
<feature type="compositionally biased region" description="Basic residues" evidence="3">
    <location>
        <begin position="119"/>
        <end position="128"/>
    </location>
</feature>
<evidence type="ECO:0000313" key="5">
    <source>
        <dbReference type="EMBL" id="KAK3097350.1"/>
    </source>
</evidence>
<feature type="compositionally biased region" description="Basic residues" evidence="3">
    <location>
        <begin position="209"/>
        <end position="218"/>
    </location>
</feature>
<name>A0AA89C6X4_PINIB</name>
<gene>
    <name evidence="5" type="ORF">FSP39_008914</name>
</gene>
<feature type="compositionally biased region" description="Pro residues" evidence="3">
    <location>
        <begin position="634"/>
        <end position="652"/>
    </location>
</feature>
<feature type="compositionally biased region" description="Low complexity" evidence="3">
    <location>
        <begin position="623"/>
        <end position="633"/>
    </location>
</feature>
<feature type="compositionally biased region" description="Low complexity" evidence="3">
    <location>
        <begin position="90"/>
        <end position="113"/>
    </location>
</feature>
<feature type="compositionally biased region" description="Pro residues" evidence="3">
    <location>
        <begin position="767"/>
        <end position="788"/>
    </location>
</feature>
<reference evidence="5" key="1">
    <citation type="submission" date="2019-08" db="EMBL/GenBank/DDBJ databases">
        <title>The improved chromosome-level genome for the pearl oyster Pinctada fucata martensii using PacBio sequencing and Hi-C.</title>
        <authorList>
            <person name="Zheng Z."/>
        </authorList>
    </citation>
    <scope>NUCLEOTIDE SEQUENCE</scope>
    <source>
        <strain evidence="5">ZZ-2019</strain>
        <tissue evidence="5">Adductor muscle</tissue>
    </source>
</reference>
<feature type="compositionally biased region" description="Basic and acidic residues" evidence="3">
    <location>
        <begin position="42"/>
        <end position="54"/>
    </location>
</feature>
<feature type="compositionally biased region" description="Polar residues" evidence="3">
    <location>
        <begin position="234"/>
        <end position="243"/>
    </location>
</feature>
<accession>A0AA89C6X4</accession>
<feature type="compositionally biased region" description="Gly residues" evidence="3">
    <location>
        <begin position="816"/>
        <end position="826"/>
    </location>
</feature>
<keyword evidence="6" id="KW-1185">Reference proteome</keyword>
<feature type="compositionally biased region" description="Low complexity" evidence="3">
    <location>
        <begin position="1"/>
        <end position="19"/>
    </location>
</feature>
<feature type="compositionally biased region" description="Low complexity" evidence="3">
    <location>
        <begin position="672"/>
        <end position="707"/>
    </location>
</feature>
<evidence type="ECO:0000259" key="4">
    <source>
        <dbReference type="PROSITE" id="PS01180"/>
    </source>
</evidence>
<evidence type="ECO:0000256" key="1">
    <source>
        <dbReference type="ARBA" id="ARBA00023157"/>
    </source>
</evidence>
<protein>
    <recommendedName>
        <fullName evidence="4">CUB domain-containing protein</fullName>
    </recommendedName>
</protein>
<feature type="compositionally biased region" description="Polar residues" evidence="3">
    <location>
        <begin position="65"/>
        <end position="81"/>
    </location>
</feature>
<dbReference type="AlphaFoldDB" id="A0AA89C6X4"/>
<comment type="caution">
    <text evidence="5">The sequence shown here is derived from an EMBL/GenBank/DDBJ whole genome shotgun (WGS) entry which is preliminary data.</text>
</comment>
<dbReference type="EMBL" id="VSWD01000007">
    <property type="protein sequence ID" value="KAK3097350.1"/>
    <property type="molecule type" value="Genomic_DNA"/>
</dbReference>
<feature type="compositionally biased region" description="Low complexity" evidence="3">
    <location>
        <begin position="162"/>
        <end position="178"/>
    </location>
</feature>
<evidence type="ECO:0000256" key="2">
    <source>
        <dbReference type="PROSITE-ProRule" id="PRU00059"/>
    </source>
</evidence>
<feature type="compositionally biased region" description="Low complexity" evidence="3">
    <location>
        <begin position="827"/>
        <end position="852"/>
    </location>
</feature>
<evidence type="ECO:0000313" key="6">
    <source>
        <dbReference type="Proteomes" id="UP001186944"/>
    </source>
</evidence>
<comment type="caution">
    <text evidence="2">Lacks conserved residue(s) required for the propagation of feature annotation.</text>
</comment>
<feature type="compositionally biased region" description="Polar residues" evidence="3">
    <location>
        <begin position="28"/>
        <end position="41"/>
    </location>
</feature>
<feature type="region of interest" description="Disordered" evidence="3">
    <location>
        <begin position="1"/>
        <end position="277"/>
    </location>
</feature>
<feature type="compositionally biased region" description="Gly residues" evidence="3">
    <location>
        <begin position="867"/>
        <end position="887"/>
    </location>
</feature>